<gene>
    <name evidence="1" type="ORF">RF11_13667</name>
</gene>
<dbReference type="InterPro" id="IPR001005">
    <property type="entry name" value="SANT/Myb"/>
</dbReference>
<protein>
    <submittedName>
        <fullName evidence="1">Uncharacterized protein</fullName>
    </submittedName>
</protein>
<dbReference type="CDD" id="cd00167">
    <property type="entry name" value="SANT"/>
    <property type="match status" value="1"/>
</dbReference>
<dbReference type="AlphaFoldDB" id="A0A0C2NG54"/>
<dbReference type="EMBL" id="JWZT01001048">
    <property type="protein sequence ID" value="KII72982.1"/>
    <property type="molecule type" value="Genomic_DNA"/>
</dbReference>
<evidence type="ECO:0000313" key="2">
    <source>
        <dbReference type="Proteomes" id="UP000031668"/>
    </source>
</evidence>
<comment type="caution">
    <text evidence="1">The sequence shown here is derived from an EMBL/GenBank/DDBJ whole genome shotgun (WGS) entry which is preliminary data.</text>
</comment>
<keyword evidence="2" id="KW-1185">Reference proteome</keyword>
<dbReference type="Proteomes" id="UP000031668">
    <property type="component" value="Unassembled WGS sequence"/>
</dbReference>
<dbReference type="SUPFAM" id="SSF46689">
    <property type="entry name" value="Homeodomain-like"/>
    <property type="match status" value="1"/>
</dbReference>
<proteinExistence type="predicted"/>
<accession>A0A0C2NG54</accession>
<reference evidence="1 2" key="1">
    <citation type="journal article" date="2014" name="Genome Biol. Evol.">
        <title>The genome of the myxosporean Thelohanellus kitauei shows adaptations to nutrient acquisition within its fish host.</title>
        <authorList>
            <person name="Yang Y."/>
            <person name="Xiong J."/>
            <person name="Zhou Z."/>
            <person name="Huo F."/>
            <person name="Miao W."/>
            <person name="Ran C."/>
            <person name="Liu Y."/>
            <person name="Zhang J."/>
            <person name="Feng J."/>
            <person name="Wang M."/>
            <person name="Wang M."/>
            <person name="Wang L."/>
            <person name="Yao B."/>
        </authorList>
    </citation>
    <scope>NUCLEOTIDE SEQUENCE [LARGE SCALE GENOMIC DNA]</scope>
    <source>
        <strain evidence="1">Wuqing</strain>
    </source>
</reference>
<name>A0A0C2NG54_THEKT</name>
<dbReference type="OrthoDB" id="2143914at2759"/>
<dbReference type="InterPro" id="IPR009057">
    <property type="entry name" value="Homeodomain-like_sf"/>
</dbReference>
<evidence type="ECO:0000313" key="1">
    <source>
        <dbReference type="EMBL" id="KII72982.1"/>
    </source>
</evidence>
<organism evidence="1 2">
    <name type="scientific">Thelohanellus kitauei</name>
    <name type="common">Myxosporean</name>
    <dbReference type="NCBI Taxonomy" id="669202"/>
    <lineage>
        <taxon>Eukaryota</taxon>
        <taxon>Metazoa</taxon>
        <taxon>Cnidaria</taxon>
        <taxon>Myxozoa</taxon>
        <taxon>Myxosporea</taxon>
        <taxon>Bivalvulida</taxon>
        <taxon>Platysporina</taxon>
        <taxon>Myxobolidae</taxon>
        <taxon>Thelohanellus</taxon>
    </lineage>
</organism>
<sequence>MKRLDFKLIAQKYVKSHTPLQCQLYWHNLVKFKPKDEIFTVEEEKLLIELAREYKNRNWIEIGKKLVNTFIIVRTEVRLWCLCTFGKSLMVNFKCKTGQLTQRPTIECRSQ</sequence>